<reference evidence="1" key="2">
    <citation type="submission" date="2004-02" db="EMBL/GenBank/DDBJ databases">
        <authorList>
            <consortium name="Genoscope"/>
            <consortium name="Whitehead Institute Centre for Genome Research"/>
        </authorList>
    </citation>
    <scope>NUCLEOTIDE SEQUENCE</scope>
</reference>
<feature type="non-terminal residue" evidence="1">
    <location>
        <position position="31"/>
    </location>
</feature>
<dbReference type="OrthoDB" id="10249988at2759"/>
<dbReference type="EMBL" id="CAAE01018438">
    <property type="protein sequence ID" value="CAG13846.1"/>
    <property type="molecule type" value="Genomic_DNA"/>
</dbReference>
<protein>
    <submittedName>
        <fullName evidence="1">(spotted green pufferfish) hypothetical protein</fullName>
    </submittedName>
</protein>
<sequence length="31" mass="3550">LLLQEPSLYTVKALFILDNDGNRMLSKVRSD</sequence>
<dbReference type="KEGG" id="tng:GSTEN00036561G001"/>
<dbReference type="AlphaFoldDB" id="Q4RCN7"/>
<comment type="caution">
    <text evidence="1">The sequence shown here is derived from an EMBL/GenBank/DDBJ whole genome shotgun (WGS) entry which is preliminary data.</text>
</comment>
<organism evidence="1">
    <name type="scientific">Tetraodon nigroviridis</name>
    <name type="common">Spotted green pufferfish</name>
    <name type="synonym">Chelonodon nigroviridis</name>
    <dbReference type="NCBI Taxonomy" id="99883"/>
    <lineage>
        <taxon>Eukaryota</taxon>
        <taxon>Metazoa</taxon>
        <taxon>Chordata</taxon>
        <taxon>Craniata</taxon>
        <taxon>Vertebrata</taxon>
        <taxon>Euteleostomi</taxon>
        <taxon>Actinopterygii</taxon>
        <taxon>Neopterygii</taxon>
        <taxon>Teleostei</taxon>
        <taxon>Neoteleostei</taxon>
        <taxon>Acanthomorphata</taxon>
        <taxon>Eupercaria</taxon>
        <taxon>Tetraodontiformes</taxon>
        <taxon>Tetradontoidea</taxon>
        <taxon>Tetraodontidae</taxon>
        <taxon>Tetraodon</taxon>
    </lineage>
</organism>
<gene>
    <name evidence="1" type="ORF">GSTENG00036561001</name>
</gene>
<reference evidence="1" key="1">
    <citation type="journal article" date="2004" name="Nature">
        <title>Genome duplication in the teleost fish Tetraodon nigroviridis reveals the early vertebrate proto-karyotype.</title>
        <authorList>
            <person name="Jaillon O."/>
            <person name="Aury J.-M."/>
            <person name="Brunet F."/>
            <person name="Petit J.-L."/>
            <person name="Stange-Thomann N."/>
            <person name="Mauceli E."/>
            <person name="Bouneau L."/>
            <person name="Fischer C."/>
            <person name="Ozouf-Costaz C."/>
            <person name="Bernot A."/>
            <person name="Nicaud S."/>
            <person name="Jaffe D."/>
            <person name="Fisher S."/>
            <person name="Lutfalla G."/>
            <person name="Dossat C."/>
            <person name="Segurens B."/>
            <person name="Dasilva C."/>
            <person name="Salanoubat M."/>
            <person name="Levy M."/>
            <person name="Boudet N."/>
            <person name="Castellano S."/>
            <person name="Anthouard V."/>
            <person name="Jubin C."/>
            <person name="Castelli V."/>
            <person name="Katinka M."/>
            <person name="Vacherie B."/>
            <person name="Biemont C."/>
            <person name="Skalli Z."/>
            <person name="Cattolico L."/>
            <person name="Poulain J."/>
            <person name="De Berardinis V."/>
            <person name="Cruaud C."/>
            <person name="Duprat S."/>
            <person name="Brottier P."/>
            <person name="Coutanceau J.-P."/>
            <person name="Gouzy J."/>
            <person name="Parra G."/>
            <person name="Lardier G."/>
            <person name="Chapple C."/>
            <person name="McKernan K.J."/>
            <person name="McEwan P."/>
            <person name="Bosak S."/>
            <person name="Kellis M."/>
            <person name="Volff J.-N."/>
            <person name="Guigo R."/>
            <person name="Zody M.C."/>
            <person name="Mesirov J."/>
            <person name="Lindblad-Toh K."/>
            <person name="Birren B."/>
            <person name="Nusbaum C."/>
            <person name="Kahn D."/>
            <person name="Robinson-Rechavi M."/>
            <person name="Laudet V."/>
            <person name="Schachter V."/>
            <person name="Quetier F."/>
            <person name="Saurin W."/>
            <person name="Scarpelli C."/>
            <person name="Wincker P."/>
            <person name="Lander E.S."/>
            <person name="Weissenbach J."/>
            <person name="Roest Crollius H."/>
        </authorList>
    </citation>
    <scope>NUCLEOTIDE SEQUENCE [LARGE SCALE GENOMIC DNA]</scope>
</reference>
<evidence type="ECO:0000313" key="1">
    <source>
        <dbReference type="EMBL" id="CAG13846.1"/>
    </source>
</evidence>
<proteinExistence type="predicted"/>
<feature type="non-terminal residue" evidence="1">
    <location>
        <position position="1"/>
    </location>
</feature>
<accession>Q4RCN7</accession>
<name>Q4RCN7_TETNG</name>